<dbReference type="InterPro" id="IPR001482">
    <property type="entry name" value="T2SS/T4SS_dom"/>
</dbReference>
<feature type="non-terminal residue" evidence="3">
    <location>
        <position position="510"/>
    </location>
</feature>
<dbReference type="InterPro" id="IPR027417">
    <property type="entry name" value="P-loop_NTPase"/>
</dbReference>
<dbReference type="GO" id="GO:0016887">
    <property type="term" value="F:ATP hydrolysis activity"/>
    <property type="evidence" value="ECO:0007669"/>
    <property type="project" value="InterPro"/>
</dbReference>
<dbReference type="Pfam" id="PF00437">
    <property type="entry name" value="T2SSE"/>
    <property type="match status" value="1"/>
</dbReference>
<dbReference type="Proteomes" id="UP000272051">
    <property type="component" value="Unassembled WGS sequence"/>
</dbReference>
<comment type="similarity">
    <text evidence="1">Belongs to the GSP E family.</text>
</comment>
<gene>
    <name evidence="3" type="ORF">DRJ33_05210</name>
</gene>
<protein>
    <recommendedName>
        <fullName evidence="2">Bacterial type II secretion system protein E domain-containing protein</fullName>
    </recommendedName>
</protein>
<dbReference type="SUPFAM" id="SSF52540">
    <property type="entry name" value="P-loop containing nucleoside triphosphate hydrolases"/>
    <property type="match status" value="1"/>
</dbReference>
<proteinExistence type="inferred from homology"/>
<dbReference type="PANTHER" id="PTHR30486">
    <property type="entry name" value="TWITCHING MOTILITY PROTEIN PILT"/>
    <property type="match status" value="1"/>
</dbReference>
<name>A0A497EX76_9CREN</name>
<evidence type="ECO:0000256" key="1">
    <source>
        <dbReference type="ARBA" id="ARBA00006611"/>
    </source>
</evidence>
<dbReference type="InterPro" id="IPR050921">
    <property type="entry name" value="T4SS_GSP_E_ATPase"/>
</dbReference>
<accession>A0A497EX76</accession>
<organism evidence="3 4">
    <name type="scientific">Thermoproteota archaeon</name>
    <dbReference type="NCBI Taxonomy" id="2056631"/>
    <lineage>
        <taxon>Archaea</taxon>
        <taxon>Thermoproteota</taxon>
    </lineage>
</organism>
<evidence type="ECO:0000313" key="4">
    <source>
        <dbReference type="Proteomes" id="UP000272051"/>
    </source>
</evidence>
<evidence type="ECO:0000313" key="3">
    <source>
        <dbReference type="EMBL" id="RLE51776.1"/>
    </source>
</evidence>
<evidence type="ECO:0000259" key="2">
    <source>
        <dbReference type="Pfam" id="PF00437"/>
    </source>
</evidence>
<dbReference type="EMBL" id="QMQX01000086">
    <property type="protein sequence ID" value="RLE51776.1"/>
    <property type="molecule type" value="Genomic_DNA"/>
</dbReference>
<comment type="caution">
    <text evidence="3">The sequence shown here is derived from an EMBL/GenBank/DDBJ whole genome shotgun (WGS) entry which is preliminary data.</text>
</comment>
<dbReference type="Gene3D" id="3.40.50.300">
    <property type="entry name" value="P-loop containing nucleotide triphosphate hydrolases"/>
    <property type="match status" value="1"/>
</dbReference>
<dbReference type="Gene3D" id="3.30.450.380">
    <property type="match status" value="1"/>
</dbReference>
<dbReference type="AlphaFoldDB" id="A0A497EX76"/>
<dbReference type="PANTHER" id="PTHR30486:SF6">
    <property type="entry name" value="TYPE IV PILUS RETRACTATION ATPASE PILT"/>
    <property type="match status" value="1"/>
</dbReference>
<feature type="domain" description="Bacterial type II secretion system protein E" evidence="2">
    <location>
        <begin position="152"/>
        <end position="365"/>
    </location>
</feature>
<reference evidence="3 4" key="1">
    <citation type="submission" date="2018-06" db="EMBL/GenBank/DDBJ databases">
        <title>Extensive metabolic versatility and redundancy in microbially diverse, dynamic hydrothermal sediments.</title>
        <authorList>
            <person name="Dombrowski N."/>
            <person name="Teske A."/>
            <person name="Baker B.J."/>
        </authorList>
    </citation>
    <scope>NUCLEOTIDE SEQUENCE [LARGE SCALE GENOMIC DNA]</scope>
    <source>
        <strain evidence="3">B34_G17</strain>
    </source>
</reference>
<dbReference type="CDD" id="cd01130">
    <property type="entry name" value="VirB11-like_ATPase"/>
    <property type="match status" value="1"/>
</dbReference>
<sequence>MKRAMLSSLFRRVKKSKSPIKFKLKLNIASISTAKIIDRYNVDLAEIFVTDDGHYLVQDPPLKASEVSLIESVIEDLVFILPDDAVNDEHAFLNALKSIGISDGRLTYFIKREVLGYGVLEPVVKDQNIEDIILPSPNTPVSVNHADYGRLTTNIMFSEEELTKYIERIVHLCGKAVSLFNPMISLRLPDGTRFTATYKNEVSYKGSSLMMRKFPEKPWSITMMLCRRTINSLIAAWLMLLIEFKKAMLIVGGIGSGKTSMINALCNLIPEGKVIVTVEDTQELSLAHSNWIPLVVRDSLTLDGKGEIGMFELLKHALRMSADYIIVGEVRGEEGRIWAQAMLTGHGGITSLHSESPQAAIERLLIEPIRVDRGGLTALHAIMLMKKIPIVKDDKGKVFVRRALSLYDFEYDLVNDKLNFYKVAWYDSESDDFHFISPEDLVKLPTAKLIMEEAGWDEYKLLQELDMRERFLRKLAEEAVYHNELLDYKLITKLTWKFYENPQNFDIEHV</sequence>